<protein>
    <recommendedName>
        <fullName evidence="2">Phosphodiester glycosidase domain-containing protein</fullName>
    </recommendedName>
</protein>
<evidence type="ECO:0000259" key="2">
    <source>
        <dbReference type="Pfam" id="PF09992"/>
    </source>
</evidence>
<accession>A0A7V7U1V0</accession>
<dbReference type="Pfam" id="PF09992">
    <property type="entry name" value="NAGPA"/>
    <property type="match status" value="1"/>
</dbReference>
<dbReference type="EMBL" id="VZDO01000001">
    <property type="protein sequence ID" value="KAB0682673.1"/>
    <property type="molecule type" value="Genomic_DNA"/>
</dbReference>
<feature type="domain" description="Phosphodiester glycosidase" evidence="2">
    <location>
        <begin position="84"/>
        <end position="234"/>
    </location>
</feature>
<feature type="signal peptide" evidence="1">
    <location>
        <begin position="1"/>
        <end position="18"/>
    </location>
</feature>
<proteinExistence type="predicted"/>
<gene>
    <name evidence="3" type="ORF">F6X38_00850</name>
</gene>
<keyword evidence="4" id="KW-1185">Reference proteome</keyword>
<dbReference type="Proteomes" id="UP000432089">
    <property type="component" value="Unassembled WGS sequence"/>
</dbReference>
<evidence type="ECO:0000313" key="4">
    <source>
        <dbReference type="Proteomes" id="UP000432089"/>
    </source>
</evidence>
<comment type="caution">
    <text evidence="3">The sequence shown here is derived from an EMBL/GenBank/DDBJ whole genome shotgun (WGS) entry which is preliminary data.</text>
</comment>
<name>A0A7V7U1V0_9HYPH</name>
<organism evidence="3 4">
    <name type="scientific">Plantimonas leprariae</name>
    <dbReference type="NCBI Taxonomy" id="2615207"/>
    <lineage>
        <taxon>Bacteria</taxon>
        <taxon>Pseudomonadati</taxon>
        <taxon>Pseudomonadota</taxon>
        <taxon>Alphaproteobacteria</taxon>
        <taxon>Hyphomicrobiales</taxon>
        <taxon>Aurantimonadaceae</taxon>
        <taxon>Plantimonas</taxon>
    </lineage>
</organism>
<evidence type="ECO:0000256" key="1">
    <source>
        <dbReference type="SAM" id="SignalP"/>
    </source>
</evidence>
<dbReference type="RefSeq" id="WP_150967645.1">
    <property type="nucleotide sequence ID" value="NZ_VZDO01000001.1"/>
</dbReference>
<reference evidence="3 4" key="1">
    <citation type="submission" date="2019-09" db="EMBL/GenBank/DDBJ databases">
        <title>YIM 132180 draft genome.</title>
        <authorList>
            <person name="Zhang K."/>
        </authorList>
    </citation>
    <scope>NUCLEOTIDE SEQUENCE [LARGE SCALE GENOMIC DNA]</scope>
    <source>
        <strain evidence="3 4">YIM 132180</strain>
    </source>
</reference>
<dbReference type="AlphaFoldDB" id="A0A7V7U1V0"/>
<sequence>MALLQPLALLLSGFFAWLNPVPAIPPEHEGLCRTVADANGAEYVVCDVDLDRYGLHLLAEDGAGRPFETFQAANGFLGERGKPAVLAMNAGMYHEDRRPVGLAVQDGREVAPVNTADGRNANFTMKPNGVFFVEGGRAFVRETNRYVEERHRPDLATQSGPMLLADGKLHPRFIEGSDSRYVRNGVCTGGDGRLVHLVLSRRPVNFWDFAVFFRDRLGCRDALFFDGQVSSLFYPALGIDYRRDRLGPILAVTER</sequence>
<dbReference type="InterPro" id="IPR018711">
    <property type="entry name" value="NAGPA"/>
</dbReference>
<keyword evidence="1" id="KW-0732">Signal</keyword>
<evidence type="ECO:0000313" key="3">
    <source>
        <dbReference type="EMBL" id="KAB0682673.1"/>
    </source>
</evidence>
<feature type="chain" id="PRO_5030623714" description="Phosphodiester glycosidase domain-containing protein" evidence="1">
    <location>
        <begin position="19"/>
        <end position="255"/>
    </location>
</feature>